<dbReference type="Pfam" id="PF13359">
    <property type="entry name" value="DDE_Tnp_4"/>
    <property type="match status" value="1"/>
</dbReference>
<keyword evidence="4" id="KW-0255">Endonuclease</keyword>
<organism evidence="4 5">
    <name type="scientific">Popillia japonica</name>
    <name type="common">Japanese beetle</name>
    <dbReference type="NCBI Taxonomy" id="7064"/>
    <lineage>
        <taxon>Eukaryota</taxon>
        <taxon>Metazoa</taxon>
        <taxon>Ecdysozoa</taxon>
        <taxon>Arthropoda</taxon>
        <taxon>Hexapoda</taxon>
        <taxon>Insecta</taxon>
        <taxon>Pterygota</taxon>
        <taxon>Neoptera</taxon>
        <taxon>Endopterygota</taxon>
        <taxon>Coleoptera</taxon>
        <taxon>Polyphaga</taxon>
        <taxon>Scarabaeiformia</taxon>
        <taxon>Scarabaeidae</taxon>
        <taxon>Rutelinae</taxon>
        <taxon>Popillia</taxon>
    </lineage>
</organism>
<dbReference type="EMBL" id="JASPKY010000114">
    <property type="protein sequence ID" value="KAK9736377.1"/>
    <property type="molecule type" value="Genomic_DNA"/>
</dbReference>
<evidence type="ECO:0000313" key="4">
    <source>
        <dbReference type="EMBL" id="KAK9736377.1"/>
    </source>
</evidence>
<keyword evidence="4" id="KW-0378">Hydrolase</keyword>
<evidence type="ECO:0000256" key="2">
    <source>
        <dbReference type="ARBA" id="ARBA00022723"/>
    </source>
</evidence>
<keyword evidence="4" id="KW-0540">Nuclease</keyword>
<evidence type="ECO:0000256" key="1">
    <source>
        <dbReference type="ARBA" id="ARBA00001968"/>
    </source>
</evidence>
<dbReference type="AlphaFoldDB" id="A0AAW1LQS7"/>
<sequence>MEYPCSHYLLTPLLNPNTNAELQYYRAHVTTRNGIERTFGVMKNKFRCFFNGMNMNIETTKSAIVAIAIMHNIMIDNEFDIADDEIEEEGNAEHVYINDNVQNGNIFKQNYIRRHFN</sequence>
<feature type="domain" description="DDE Tnp4" evidence="3">
    <location>
        <begin position="3"/>
        <end position="72"/>
    </location>
</feature>
<proteinExistence type="predicted"/>
<dbReference type="GO" id="GO:0004519">
    <property type="term" value="F:endonuclease activity"/>
    <property type="evidence" value="ECO:0007669"/>
    <property type="project" value="UniProtKB-KW"/>
</dbReference>
<keyword evidence="2" id="KW-0479">Metal-binding</keyword>
<gene>
    <name evidence="4" type="ORF">QE152_g12543</name>
</gene>
<evidence type="ECO:0000259" key="3">
    <source>
        <dbReference type="Pfam" id="PF13359"/>
    </source>
</evidence>
<accession>A0AAW1LQS7</accession>
<protein>
    <submittedName>
        <fullName evidence="4">DDE superfamily endonuclease</fullName>
    </submittedName>
</protein>
<comment type="cofactor">
    <cofactor evidence="1">
        <name>a divalent metal cation</name>
        <dbReference type="ChEBI" id="CHEBI:60240"/>
    </cofactor>
</comment>
<evidence type="ECO:0000313" key="5">
    <source>
        <dbReference type="Proteomes" id="UP001458880"/>
    </source>
</evidence>
<dbReference type="GO" id="GO:0046872">
    <property type="term" value="F:metal ion binding"/>
    <property type="evidence" value="ECO:0007669"/>
    <property type="project" value="UniProtKB-KW"/>
</dbReference>
<dbReference type="Proteomes" id="UP001458880">
    <property type="component" value="Unassembled WGS sequence"/>
</dbReference>
<keyword evidence="5" id="KW-1185">Reference proteome</keyword>
<comment type="caution">
    <text evidence="4">The sequence shown here is derived from an EMBL/GenBank/DDBJ whole genome shotgun (WGS) entry which is preliminary data.</text>
</comment>
<name>A0AAW1LQS7_POPJA</name>
<reference evidence="4 5" key="1">
    <citation type="journal article" date="2024" name="BMC Genomics">
        <title>De novo assembly and annotation of Popillia japonica's genome with initial clues to its potential as an invasive pest.</title>
        <authorList>
            <person name="Cucini C."/>
            <person name="Boschi S."/>
            <person name="Funari R."/>
            <person name="Cardaioli E."/>
            <person name="Iannotti N."/>
            <person name="Marturano G."/>
            <person name="Paoli F."/>
            <person name="Bruttini M."/>
            <person name="Carapelli A."/>
            <person name="Frati F."/>
            <person name="Nardi F."/>
        </authorList>
    </citation>
    <scope>NUCLEOTIDE SEQUENCE [LARGE SCALE GENOMIC DNA]</scope>
    <source>
        <strain evidence="4">DMR45628</strain>
    </source>
</reference>
<dbReference type="InterPro" id="IPR027806">
    <property type="entry name" value="HARBI1_dom"/>
</dbReference>